<accession>A0A409WTN8</accession>
<feature type="compositionally biased region" description="Basic and acidic residues" evidence="1">
    <location>
        <begin position="17"/>
        <end position="28"/>
    </location>
</feature>
<evidence type="ECO:0000313" key="2">
    <source>
        <dbReference type="EMBL" id="PPQ81839.1"/>
    </source>
</evidence>
<dbReference type="STRING" id="231916.A0A409WTN8"/>
<sequence length="381" mass="41401">MSRSSLHSFITSSEHTAVSDRKHSLEESPPRYLDDFVSLPSEKCLPSLPHNGKSKSLEAYNPLVEEGSVFEAGASQSWTYPLTTIGQLSAVLGPDNTPHSVEIDTIPCAGVRIPQGPLTGLLAWRLVVRKGPPTKGKRTWWPPKPPMSAKEDRRKSYAVPRPTPAHVHSFSVHDENPVPRPTPARMSTISLPLIQLKAPSEPSSTPDFTPPAVLSALPHSDDLLVKGHSADGVITNFLLDTGLPYSIVSRDTLLALGYPSSRLPPASRTNPHAHDWEDDEEAAITLTIQGIKTRLRIARPGEASRLGVQFLQDAGVSLFFPKDGEGVGPVLYSLFTQPVSIVESAHLLVDVPRTILPLSNGTRLMGKLPLPQRVRTLFGLT</sequence>
<reference evidence="2 3" key="1">
    <citation type="journal article" date="2018" name="Evol. Lett.">
        <title>Horizontal gene cluster transfer increased hallucinogenic mushroom diversity.</title>
        <authorList>
            <person name="Reynolds H.T."/>
            <person name="Vijayakumar V."/>
            <person name="Gluck-Thaler E."/>
            <person name="Korotkin H.B."/>
            <person name="Matheny P.B."/>
            <person name="Slot J.C."/>
        </authorList>
    </citation>
    <scope>NUCLEOTIDE SEQUENCE [LARGE SCALE GENOMIC DNA]</scope>
    <source>
        <strain evidence="2 3">SRW20</strain>
    </source>
</reference>
<name>A0A409WTN8_9AGAR</name>
<organism evidence="2 3">
    <name type="scientific">Gymnopilus dilepis</name>
    <dbReference type="NCBI Taxonomy" id="231916"/>
    <lineage>
        <taxon>Eukaryota</taxon>
        <taxon>Fungi</taxon>
        <taxon>Dikarya</taxon>
        <taxon>Basidiomycota</taxon>
        <taxon>Agaricomycotina</taxon>
        <taxon>Agaricomycetes</taxon>
        <taxon>Agaricomycetidae</taxon>
        <taxon>Agaricales</taxon>
        <taxon>Agaricineae</taxon>
        <taxon>Hymenogastraceae</taxon>
        <taxon>Gymnopilus</taxon>
    </lineage>
</organism>
<dbReference type="Proteomes" id="UP000284706">
    <property type="component" value="Unassembled WGS sequence"/>
</dbReference>
<feature type="compositionally biased region" description="Polar residues" evidence="1">
    <location>
        <begin position="1"/>
        <end position="16"/>
    </location>
</feature>
<protein>
    <submittedName>
        <fullName evidence="2">Uncharacterized protein</fullName>
    </submittedName>
</protein>
<dbReference type="InParanoid" id="A0A409WTN8"/>
<feature type="region of interest" description="Disordered" evidence="1">
    <location>
        <begin position="1"/>
        <end position="28"/>
    </location>
</feature>
<proteinExistence type="predicted"/>
<dbReference type="EMBL" id="NHYE01004822">
    <property type="protein sequence ID" value="PPQ81839.1"/>
    <property type="molecule type" value="Genomic_DNA"/>
</dbReference>
<keyword evidence="3" id="KW-1185">Reference proteome</keyword>
<comment type="caution">
    <text evidence="2">The sequence shown here is derived from an EMBL/GenBank/DDBJ whole genome shotgun (WGS) entry which is preliminary data.</text>
</comment>
<dbReference type="OrthoDB" id="9450131at2759"/>
<dbReference type="AlphaFoldDB" id="A0A409WTN8"/>
<gene>
    <name evidence="2" type="ORF">CVT26_014386</name>
</gene>
<evidence type="ECO:0000256" key="1">
    <source>
        <dbReference type="SAM" id="MobiDB-lite"/>
    </source>
</evidence>
<evidence type="ECO:0000313" key="3">
    <source>
        <dbReference type="Proteomes" id="UP000284706"/>
    </source>
</evidence>
<feature type="region of interest" description="Disordered" evidence="1">
    <location>
        <begin position="134"/>
        <end position="153"/>
    </location>
</feature>